<sequence length="102" mass="10936">MVTMVVVLSAGLDDLKGLLIPPPLHIQHFSSPNVSRELAASAPLRSPQQGPVLLAGLPCPSLPTSRCNLVPRLKGRLRRDKSPDPIAMEMLIQAEFKGTCSS</sequence>
<reference evidence="1 2" key="1">
    <citation type="submission" date="2018-07" db="EMBL/GenBank/DDBJ databases">
        <title>A high quality draft genome assembly of the barn swallow (H. rustica rustica).</title>
        <authorList>
            <person name="Formenti G."/>
            <person name="Chiara M."/>
            <person name="Poveda L."/>
            <person name="Francoijs K.-J."/>
            <person name="Bonisoli-Alquati A."/>
            <person name="Canova L."/>
            <person name="Gianfranceschi L."/>
            <person name="Horner D.S."/>
            <person name="Saino N."/>
        </authorList>
    </citation>
    <scope>NUCLEOTIDE SEQUENCE [LARGE SCALE GENOMIC DNA]</scope>
    <source>
        <strain evidence="1">Chelidonia</strain>
        <tissue evidence="1">Blood</tissue>
    </source>
</reference>
<evidence type="ECO:0000313" key="2">
    <source>
        <dbReference type="Proteomes" id="UP000269221"/>
    </source>
</evidence>
<dbReference type="EMBL" id="QRBI01000231">
    <property type="protein sequence ID" value="RMB92019.1"/>
    <property type="molecule type" value="Genomic_DNA"/>
</dbReference>
<organism evidence="1 2">
    <name type="scientific">Hirundo rustica rustica</name>
    <dbReference type="NCBI Taxonomy" id="333673"/>
    <lineage>
        <taxon>Eukaryota</taxon>
        <taxon>Metazoa</taxon>
        <taxon>Chordata</taxon>
        <taxon>Craniata</taxon>
        <taxon>Vertebrata</taxon>
        <taxon>Euteleostomi</taxon>
        <taxon>Archelosauria</taxon>
        <taxon>Archosauria</taxon>
        <taxon>Dinosauria</taxon>
        <taxon>Saurischia</taxon>
        <taxon>Theropoda</taxon>
        <taxon>Coelurosauria</taxon>
        <taxon>Aves</taxon>
        <taxon>Neognathae</taxon>
        <taxon>Neoaves</taxon>
        <taxon>Telluraves</taxon>
        <taxon>Australaves</taxon>
        <taxon>Passeriformes</taxon>
        <taxon>Sylvioidea</taxon>
        <taxon>Hirundinidae</taxon>
        <taxon>Hirundo</taxon>
    </lineage>
</organism>
<name>A0A3M0IZT8_HIRRU</name>
<gene>
    <name evidence="1" type="ORF">DUI87_31548</name>
</gene>
<evidence type="ECO:0000313" key="1">
    <source>
        <dbReference type="EMBL" id="RMB92019.1"/>
    </source>
</evidence>
<accession>A0A3M0IZT8</accession>
<dbReference type="Proteomes" id="UP000269221">
    <property type="component" value="Unassembled WGS sequence"/>
</dbReference>
<keyword evidence="2" id="KW-1185">Reference proteome</keyword>
<proteinExistence type="predicted"/>
<dbReference type="AlphaFoldDB" id="A0A3M0IZT8"/>
<comment type="caution">
    <text evidence="1">The sequence shown here is derived from an EMBL/GenBank/DDBJ whole genome shotgun (WGS) entry which is preliminary data.</text>
</comment>
<protein>
    <submittedName>
        <fullName evidence="1">Uncharacterized protein</fullName>
    </submittedName>
</protein>